<gene>
    <name evidence="2" type="ORF">CR513_43349</name>
</gene>
<keyword evidence="3" id="KW-1185">Reference proteome</keyword>
<proteinExistence type="predicted"/>
<organism evidence="2 3">
    <name type="scientific">Mucuna pruriens</name>
    <name type="common">Velvet bean</name>
    <name type="synonym">Dolichos pruriens</name>
    <dbReference type="NCBI Taxonomy" id="157652"/>
    <lineage>
        <taxon>Eukaryota</taxon>
        <taxon>Viridiplantae</taxon>
        <taxon>Streptophyta</taxon>
        <taxon>Embryophyta</taxon>
        <taxon>Tracheophyta</taxon>
        <taxon>Spermatophyta</taxon>
        <taxon>Magnoliopsida</taxon>
        <taxon>eudicotyledons</taxon>
        <taxon>Gunneridae</taxon>
        <taxon>Pentapetalae</taxon>
        <taxon>rosids</taxon>
        <taxon>fabids</taxon>
        <taxon>Fabales</taxon>
        <taxon>Fabaceae</taxon>
        <taxon>Papilionoideae</taxon>
        <taxon>50 kb inversion clade</taxon>
        <taxon>NPAAA clade</taxon>
        <taxon>indigoferoid/millettioid clade</taxon>
        <taxon>Phaseoleae</taxon>
        <taxon>Mucuna</taxon>
    </lineage>
</organism>
<evidence type="ECO:0000259" key="1">
    <source>
        <dbReference type="Pfam" id="PF07727"/>
    </source>
</evidence>
<evidence type="ECO:0000313" key="3">
    <source>
        <dbReference type="Proteomes" id="UP000257109"/>
    </source>
</evidence>
<feature type="non-terminal residue" evidence="2">
    <location>
        <position position="1"/>
    </location>
</feature>
<evidence type="ECO:0000313" key="2">
    <source>
        <dbReference type="EMBL" id="RDX76641.1"/>
    </source>
</evidence>
<dbReference type="Proteomes" id="UP000257109">
    <property type="component" value="Unassembled WGS sequence"/>
</dbReference>
<dbReference type="OrthoDB" id="1938465at2759"/>
<accession>A0A371FEC0</accession>
<reference evidence="2" key="1">
    <citation type="submission" date="2018-05" db="EMBL/GenBank/DDBJ databases">
        <title>Draft genome of Mucuna pruriens seed.</title>
        <authorList>
            <person name="Nnadi N.E."/>
            <person name="Vos R."/>
            <person name="Hasami M.H."/>
            <person name="Devisetty U.K."/>
            <person name="Aguiy J.C."/>
        </authorList>
    </citation>
    <scope>NUCLEOTIDE SEQUENCE [LARGE SCALE GENOMIC DNA]</scope>
    <source>
        <strain evidence="2">JCA_2017</strain>
    </source>
</reference>
<name>A0A371FEC0_MUCPR</name>
<dbReference type="EMBL" id="QJKJ01009430">
    <property type="protein sequence ID" value="RDX76641.1"/>
    <property type="molecule type" value="Genomic_DNA"/>
</dbReference>
<comment type="caution">
    <text evidence="2">The sequence shown here is derived from an EMBL/GenBank/DDBJ whole genome shotgun (WGS) entry which is preliminary data.</text>
</comment>
<dbReference type="Pfam" id="PF07727">
    <property type="entry name" value="RVT_2"/>
    <property type="match status" value="1"/>
</dbReference>
<sequence>MIAFEYHRSNLDHILIIETEQSKITILVIYVDEVVVIRNDLEERKVLQEYLSREFEMKDLVSLKYFLRIEVSKSKKEIDMSACKPILSPMEEGLKLQIATNQELDASYIFSSNNDIDEKKHMTNILTSSNQDLKQSGNVRDAELEERIVGLSLRHPPHRRKWVIRPGMDGLSLRRPPQSSNFPLGVQLEWTWGLT</sequence>
<protein>
    <recommendedName>
        <fullName evidence="1">Reverse transcriptase Ty1/copia-type domain-containing protein</fullName>
    </recommendedName>
</protein>
<feature type="domain" description="Reverse transcriptase Ty1/copia-type" evidence="1">
    <location>
        <begin position="4"/>
        <end position="81"/>
    </location>
</feature>
<dbReference type="AlphaFoldDB" id="A0A371FEC0"/>
<dbReference type="InterPro" id="IPR013103">
    <property type="entry name" value="RVT_2"/>
</dbReference>